<dbReference type="AlphaFoldDB" id="A0A161Y480"/>
<dbReference type="Gramene" id="KZN04067">
    <property type="protein sequence ID" value="KZN04067"/>
    <property type="gene ID" value="DCAR_004904"/>
</dbReference>
<protein>
    <recommendedName>
        <fullName evidence="1">F-box associated beta-propeller type 3 domain-containing protein</fullName>
    </recommendedName>
</protein>
<dbReference type="InterPro" id="IPR011043">
    <property type="entry name" value="Gal_Oxase/kelch_b-propeller"/>
</dbReference>
<keyword evidence="3" id="KW-1185">Reference proteome</keyword>
<dbReference type="PANTHER" id="PTHR31672">
    <property type="entry name" value="BNACNNG10540D PROTEIN"/>
    <property type="match status" value="1"/>
</dbReference>
<feature type="domain" description="F-box associated beta-propeller type 3" evidence="1">
    <location>
        <begin position="23"/>
        <end position="230"/>
    </location>
</feature>
<evidence type="ECO:0000313" key="3">
    <source>
        <dbReference type="Proteomes" id="UP000077755"/>
    </source>
</evidence>
<reference evidence="2" key="1">
    <citation type="journal article" date="2016" name="Nat. Genet.">
        <title>A high-quality carrot genome assembly provides new insights into carotenoid accumulation and asterid genome evolution.</title>
        <authorList>
            <person name="Iorizzo M."/>
            <person name="Ellison S."/>
            <person name="Senalik D."/>
            <person name="Zeng P."/>
            <person name="Satapoomin P."/>
            <person name="Huang J."/>
            <person name="Bowman M."/>
            <person name="Iovene M."/>
            <person name="Sanseverino W."/>
            <person name="Cavagnaro P."/>
            <person name="Yildiz M."/>
            <person name="Macko-Podgorni A."/>
            <person name="Moranska E."/>
            <person name="Grzebelus E."/>
            <person name="Grzebelus D."/>
            <person name="Ashrafi H."/>
            <person name="Zheng Z."/>
            <person name="Cheng S."/>
            <person name="Spooner D."/>
            <person name="Van Deynze A."/>
            <person name="Simon P."/>
        </authorList>
    </citation>
    <scope>NUCLEOTIDE SEQUENCE</scope>
    <source>
        <tissue evidence="2">Leaf</tissue>
    </source>
</reference>
<proteinExistence type="predicted"/>
<dbReference type="NCBIfam" id="TIGR01640">
    <property type="entry name" value="F_box_assoc_1"/>
    <property type="match status" value="1"/>
</dbReference>
<sequence length="340" mass="39023">MCTLFTDMDPLFDGSKHSKLFYTPESFATDVTCNNCFVRIHGVCNGLICLSCDCYSNPGQNIYLWNPICRKFKRLPQLGPSMENDSFFHLNAGVSFGCDGDDYKVIVIAQVDESYVVSVYSLTTNSWKYIKTSFYSQAASDESFFRDTKFVDGTAYMTTSSRVVVCFELINETIRVIEFPKEFSENTGVTMEAYGETIALLRHEKSYLTLWILRNKSSWEKKLSIELQEASPYHQAVGFLNNGKYMVRTLSLVGELRVVTKLYTCDLEMECPKLTEFRSYTQLRSRNRLPPKYSNFMGRIHSNYSGSLLLFNEDSVDPFVQTEETESSCNSMLFTLQWDV</sequence>
<dbReference type="PANTHER" id="PTHR31672:SF13">
    <property type="entry name" value="F-BOX PROTEIN CPR30-LIKE"/>
    <property type="match status" value="1"/>
</dbReference>
<evidence type="ECO:0000259" key="1">
    <source>
        <dbReference type="Pfam" id="PF08268"/>
    </source>
</evidence>
<dbReference type="InterPro" id="IPR017451">
    <property type="entry name" value="F-box-assoc_interact_dom"/>
</dbReference>
<evidence type="ECO:0000313" key="2">
    <source>
        <dbReference type="EMBL" id="WOG86227.1"/>
    </source>
</evidence>
<organism evidence="2 3">
    <name type="scientific">Daucus carota subsp. sativus</name>
    <name type="common">Carrot</name>
    <dbReference type="NCBI Taxonomy" id="79200"/>
    <lineage>
        <taxon>Eukaryota</taxon>
        <taxon>Viridiplantae</taxon>
        <taxon>Streptophyta</taxon>
        <taxon>Embryophyta</taxon>
        <taxon>Tracheophyta</taxon>
        <taxon>Spermatophyta</taxon>
        <taxon>Magnoliopsida</taxon>
        <taxon>eudicotyledons</taxon>
        <taxon>Gunneridae</taxon>
        <taxon>Pentapetalae</taxon>
        <taxon>asterids</taxon>
        <taxon>campanulids</taxon>
        <taxon>Apiales</taxon>
        <taxon>Apiaceae</taxon>
        <taxon>Apioideae</taxon>
        <taxon>Scandiceae</taxon>
        <taxon>Daucinae</taxon>
        <taxon>Daucus</taxon>
        <taxon>Daucus sect. Daucus</taxon>
    </lineage>
</organism>
<accession>A0A161Y480</accession>
<gene>
    <name evidence="2" type="ORF">DCAR_0205428</name>
</gene>
<dbReference type="Pfam" id="PF08268">
    <property type="entry name" value="FBA_3"/>
    <property type="match status" value="1"/>
</dbReference>
<dbReference type="InterPro" id="IPR013187">
    <property type="entry name" value="F-box-assoc_dom_typ3"/>
</dbReference>
<dbReference type="Proteomes" id="UP000077755">
    <property type="component" value="Chromosome 2"/>
</dbReference>
<dbReference type="EMBL" id="CP093344">
    <property type="protein sequence ID" value="WOG86227.1"/>
    <property type="molecule type" value="Genomic_DNA"/>
</dbReference>
<dbReference type="InterPro" id="IPR050796">
    <property type="entry name" value="SCF_F-box_component"/>
</dbReference>
<reference evidence="2" key="2">
    <citation type="submission" date="2022-03" db="EMBL/GenBank/DDBJ databases">
        <title>Draft title - Genomic analysis of global carrot germplasm unveils the trajectory of domestication and the origin of high carotenoid orange carrot.</title>
        <authorList>
            <person name="Iorizzo M."/>
            <person name="Ellison S."/>
            <person name="Senalik D."/>
            <person name="Macko-Podgorni A."/>
            <person name="Grzebelus D."/>
            <person name="Bostan H."/>
            <person name="Rolling W."/>
            <person name="Curaba J."/>
            <person name="Simon P."/>
        </authorList>
    </citation>
    <scope>NUCLEOTIDE SEQUENCE</scope>
    <source>
        <tissue evidence="2">Leaf</tissue>
    </source>
</reference>
<name>A0A161Y480_DAUCS</name>
<dbReference type="SUPFAM" id="SSF50965">
    <property type="entry name" value="Galactose oxidase, central domain"/>
    <property type="match status" value="1"/>
</dbReference>